<reference evidence="4" key="1">
    <citation type="journal article" date="2005" name="BMC Biol.">
        <title>The sequence of rice chromosomes 11 and 12, rich in disease resistance genes and recent gene duplications.</title>
        <authorList>
            <consortium name="The rice chromosomes 11 and 12 sequencing consortia"/>
        </authorList>
    </citation>
    <scope>NUCLEOTIDE SEQUENCE [LARGE SCALE GENOMIC DNA]</scope>
</reference>
<feature type="compositionally biased region" description="Basic and acidic residues" evidence="3">
    <location>
        <begin position="27"/>
        <end position="36"/>
    </location>
</feature>
<feature type="compositionally biased region" description="Gly residues" evidence="3">
    <location>
        <begin position="41"/>
        <end position="52"/>
    </location>
</feature>
<feature type="compositionally biased region" description="Gly residues" evidence="3">
    <location>
        <begin position="1"/>
        <end position="11"/>
    </location>
</feature>
<sequence length="257" mass="27192">MRVRFKGGGASPGFKESVSGVGWGGESLRRAGDEQRPSGADGNGGEAVLGGDGAREWFGEVLGSSRTVVARDGENLGEELTGVRERYRRRFGDGKGWKADGGTRPSGGARRMTPRRRGVEASAPGKKRGRGGARSSSSRVHARTGSSGARRRTTTTRAGQAATRRRWWFGGNGATAVETEAGKLRGGTRLYRRGGEVGLEEGNRHWQSRDARATSWRSSTRAAKVAAGDDAGGVGQKEKEGGKGLGPLPKREKEEGE</sequence>
<feature type="region of interest" description="Disordered" evidence="3">
    <location>
        <begin position="1"/>
        <end position="52"/>
    </location>
</feature>
<dbReference type="PRINTS" id="PR01574">
    <property type="entry name" value="TUBBYPROTEIN"/>
</dbReference>
<proteinExistence type="predicted"/>
<dbReference type="EMBL" id="DP000011">
    <property type="protein sequence ID" value="ABA99944.2"/>
    <property type="molecule type" value="Genomic_DNA"/>
</dbReference>
<reference evidence="4" key="2">
    <citation type="submission" date="2005-04" db="EMBL/GenBank/DDBJ databases">
        <authorList>
            <person name="Buell C.R."/>
            <person name="Wing R.A."/>
            <person name="McCombie W.A."/>
            <person name="Ouyang S."/>
        </authorList>
    </citation>
    <scope>NUCLEOTIDE SEQUENCE</scope>
</reference>
<feature type="compositionally biased region" description="Basic and acidic residues" evidence="3">
    <location>
        <begin position="81"/>
        <end position="98"/>
    </location>
</feature>
<keyword evidence="2" id="KW-0963">Cytoplasm</keyword>
<protein>
    <submittedName>
        <fullName evidence="4">Transposon protein, putative, unclassified</fullName>
    </submittedName>
</protein>
<evidence type="ECO:0000256" key="2">
    <source>
        <dbReference type="ARBA" id="ARBA00022490"/>
    </source>
</evidence>
<evidence type="ECO:0000256" key="3">
    <source>
        <dbReference type="SAM" id="MobiDB-lite"/>
    </source>
</evidence>
<feature type="compositionally biased region" description="Basic and acidic residues" evidence="3">
    <location>
        <begin position="201"/>
        <end position="212"/>
    </location>
</feature>
<comment type="subcellular location">
    <subcellularLocation>
        <location evidence="1">Cytoplasm</location>
    </subcellularLocation>
</comment>
<feature type="region of interest" description="Disordered" evidence="3">
    <location>
        <begin position="72"/>
        <end position="167"/>
    </location>
</feature>
<dbReference type="AlphaFoldDB" id="Q2QLQ3"/>
<evidence type="ECO:0000256" key="1">
    <source>
        <dbReference type="ARBA" id="ARBA00004496"/>
    </source>
</evidence>
<feature type="region of interest" description="Disordered" evidence="3">
    <location>
        <begin position="195"/>
        <end position="257"/>
    </location>
</feature>
<name>Q2QLQ3_ORYSJ</name>
<reference evidence="4" key="3">
    <citation type="submission" date="2006-01" db="EMBL/GenBank/DDBJ databases">
        <authorList>
            <person name="Buell R."/>
        </authorList>
    </citation>
    <scope>NUCLEOTIDE SEQUENCE</scope>
</reference>
<dbReference type="InterPro" id="IPR005398">
    <property type="entry name" value="Tubby_N"/>
</dbReference>
<dbReference type="GO" id="GO:0005737">
    <property type="term" value="C:cytoplasm"/>
    <property type="evidence" value="ECO:0007669"/>
    <property type="project" value="UniProtKB-SubCell"/>
</dbReference>
<evidence type="ECO:0000313" key="4">
    <source>
        <dbReference type="EMBL" id="ABA99944.2"/>
    </source>
</evidence>
<accession>Q2QLQ3</accession>
<organism evidence="4">
    <name type="scientific">Oryza sativa subsp. japonica</name>
    <name type="common">Rice</name>
    <dbReference type="NCBI Taxonomy" id="39947"/>
    <lineage>
        <taxon>Eukaryota</taxon>
        <taxon>Viridiplantae</taxon>
        <taxon>Streptophyta</taxon>
        <taxon>Embryophyta</taxon>
        <taxon>Tracheophyta</taxon>
        <taxon>Spermatophyta</taxon>
        <taxon>Magnoliopsida</taxon>
        <taxon>Liliopsida</taxon>
        <taxon>Poales</taxon>
        <taxon>Poaceae</taxon>
        <taxon>BOP clade</taxon>
        <taxon>Oryzoideae</taxon>
        <taxon>Oryzeae</taxon>
        <taxon>Oryzinae</taxon>
        <taxon>Oryza</taxon>
        <taxon>Oryza sativa</taxon>
    </lineage>
</organism>
<feature type="compositionally biased region" description="Low complexity" evidence="3">
    <location>
        <begin position="133"/>
        <end position="148"/>
    </location>
</feature>
<gene>
    <name evidence="4" type="ordered locus">LOC_Os12g43680</name>
</gene>